<comment type="caution">
    <text evidence="1">The sequence shown here is derived from an EMBL/GenBank/DDBJ whole genome shotgun (WGS) entry which is preliminary data.</text>
</comment>
<evidence type="ECO:0000313" key="2">
    <source>
        <dbReference type="Proteomes" id="UP001060085"/>
    </source>
</evidence>
<reference evidence="2" key="1">
    <citation type="journal article" date="2023" name="Nat. Plants">
        <title>Single-cell RNA sequencing provides a high-resolution roadmap for understanding the multicellular compartmentation of specialized metabolism.</title>
        <authorList>
            <person name="Sun S."/>
            <person name="Shen X."/>
            <person name="Li Y."/>
            <person name="Li Y."/>
            <person name="Wang S."/>
            <person name="Li R."/>
            <person name="Zhang H."/>
            <person name="Shen G."/>
            <person name="Guo B."/>
            <person name="Wei J."/>
            <person name="Xu J."/>
            <person name="St-Pierre B."/>
            <person name="Chen S."/>
            <person name="Sun C."/>
        </authorList>
    </citation>
    <scope>NUCLEOTIDE SEQUENCE [LARGE SCALE GENOMIC DNA]</scope>
</reference>
<gene>
    <name evidence="1" type="ORF">M9H77_28284</name>
</gene>
<protein>
    <submittedName>
        <fullName evidence="1">Uncharacterized protein</fullName>
    </submittedName>
</protein>
<dbReference type="EMBL" id="CM044706">
    <property type="protein sequence ID" value="KAI5659491.1"/>
    <property type="molecule type" value="Genomic_DNA"/>
</dbReference>
<name>A0ACC0AJ13_CATRO</name>
<keyword evidence="2" id="KW-1185">Reference proteome</keyword>
<dbReference type="Proteomes" id="UP001060085">
    <property type="component" value="Linkage Group LG06"/>
</dbReference>
<organism evidence="1 2">
    <name type="scientific">Catharanthus roseus</name>
    <name type="common">Madagascar periwinkle</name>
    <name type="synonym">Vinca rosea</name>
    <dbReference type="NCBI Taxonomy" id="4058"/>
    <lineage>
        <taxon>Eukaryota</taxon>
        <taxon>Viridiplantae</taxon>
        <taxon>Streptophyta</taxon>
        <taxon>Embryophyta</taxon>
        <taxon>Tracheophyta</taxon>
        <taxon>Spermatophyta</taxon>
        <taxon>Magnoliopsida</taxon>
        <taxon>eudicotyledons</taxon>
        <taxon>Gunneridae</taxon>
        <taxon>Pentapetalae</taxon>
        <taxon>asterids</taxon>
        <taxon>lamiids</taxon>
        <taxon>Gentianales</taxon>
        <taxon>Apocynaceae</taxon>
        <taxon>Rauvolfioideae</taxon>
        <taxon>Vinceae</taxon>
        <taxon>Catharanthinae</taxon>
        <taxon>Catharanthus</taxon>
    </lineage>
</organism>
<accession>A0ACC0AJ13</accession>
<evidence type="ECO:0000313" key="1">
    <source>
        <dbReference type="EMBL" id="KAI5659491.1"/>
    </source>
</evidence>
<sequence length="92" mass="10725">MERLLNSTRFAKEYNETLVDEFFVNLDESISEVESSFHGVVYVRKEIAYFNMEELYAFLGVPIYYEIKGSSLKEEIDLDMITNELTGGYKTT</sequence>
<proteinExistence type="predicted"/>